<accession>A0ABQ1IS39</accession>
<evidence type="ECO:0000256" key="1">
    <source>
        <dbReference type="SAM" id="SignalP"/>
    </source>
</evidence>
<comment type="caution">
    <text evidence="3">The sequence shown here is derived from an EMBL/GenBank/DDBJ whole genome shotgun (WGS) entry which is preliminary data.</text>
</comment>
<proteinExistence type="predicted"/>
<feature type="chain" id="PRO_5046694604" description="Lysozyme inhibitor LprI-like N-terminal domain-containing protein" evidence="1">
    <location>
        <begin position="21"/>
        <end position="413"/>
    </location>
</feature>
<evidence type="ECO:0000313" key="4">
    <source>
        <dbReference type="Proteomes" id="UP000617555"/>
    </source>
</evidence>
<organism evidence="3 4">
    <name type="scientific">Shewanella inventionis</name>
    <dbReference type="NCBI Taxonomy" id="1738770"/>
    <lineage>
        <taxon>Bacteria</taxon>
        <taxon>Pseudomonadati</taxon>
        <taxon>Pseudomonadota</taxon>
        <taxon>Gammaproteobacteria</taxon>
        <taxon>Alteromonadales</taxon>
        <taxon>Shewanellaceae</taxon>
        <taxon>Shewanella</taxon>
    </lineage>
</organism>
<evidence type="ECO:0000259" key="2">
    <source>
        <dbReference type="Pfam" id="PF07007"/>
    </source>
</evidence>
<dbReference type="EMBL" id="BMII01000004">
    <property type="protein sequence ID" value="GGB48922.1"/>
    <property type="molecule type" value="Genomic_DNA"/>
</dbReference>
<dbReference type="Proteomes" id="UP000617555">
    <property type="component" value="Unassembled WGS sequence"/>
</dbReference>
<sequence length="413" mass="46310">MKFLILNLLLLLAFSAKTQAASFDCSAKLNMTEKTICSNTALNTLDEQLSKLYFLRLKELSEADKTVKISHQRAWLRDRNRRCESNINCLVTTYASRIEELSLPIEKINKVSAKFSHEPKLESFKVEKKCSFSDVTFPPNLIVYAGGAYSGYKVNVQIDQSGHQTTKFNVAVNSPDAPVALILGAYEPSIWDIKWTEKTKISAVYASGYHRQVVTGLPNNVPVITSSSRQTPNCKSNFYISDKSLNKLNPLSKRLFDKKVTLVTFAQKGKLGFGEAFNTKTEFYTNSGNAIKRHIDPSLPLAGKKGLEQLVSEGFMRKATKEDSDRWAKLKFNILKEDLPPVSGGNLESRYRPKFSATGYVILKEVRIPAGLFGAHRTNFFLENGVPFPEGNLGHSNLYDFNTMKCHGSLCKY</sequence>
<dbReference type="InterPro" id="IPR052755">
    <property type="entry name" value="Lysozyme_Inhibitor_LprI"/>
</dbReference>
<dbReference type="PANTHER" id="PTHR37549:SF1">
    <property type="entry name" value="LIPOPROTEIN LPRI"/>
    <property type="match status" value="1"/>
</dbReference>
<reference evidence="4" key="1">
    <citation type="journal article" date="2019" name="Int. J. Syst. Evol. Microbiol.">
        <title>The Global Catalogue of Microorganisms (GCM) 10K type strain sequencing project: providing services to taxonomists for standard genome sequencing and annotation.</title>
        <authorList>
            <consortium name="The Broad Institute Genomics Platform"/>
            <consortium name="The Broad Institute Genome Sequencing Center for Infectious Disease"/>
            <person name="Wu L."/>
            <person name="Ma J."/>
        </authorList>
    </citation>
    <scope>NUCLEOTIDE SEQUENCE [LARGE SCALE GENOMIC DNA]</scope>
    <source>
        <strain evidence="4">CGMCC 1.15339</strain>
    </source>
</reference>
<dbReference type="InterPro" id="IPR009739">
    <property type="entry name" value="LprI-like_N"/>
</dbReference>
<evidence type="ECO:0000313" key="3">
    <source>
        <dbReference type="EMBL" id="GGB48922.1"/>
    </source>
</evidence>
<protein>
    <recommendedName>
        <fullName evidence="2">Lysozyme inhibitor LprI-like N-terminal domain-containing protein</fullName>
    </recommendedName>
</protein>
<name>A0ABQ1IS39_9GAMM</name>
<feature type="signal peptide" evidence="1">
    <location>
        <begin position="1"/>
        <end position="20"/>
    </location>
</feature>
<gene>
    <name evidence="3" type="ORF">GCM10011607_06590</name>
</gene>
<dbReference type="RefSeq" id="WP_188736915.1">
    <property type="nucleotide sequence ID" value="NZ_BMII01000004.1"/>
</dbReference>
<dbReference type="PANTHER" id="PTHR37549">
    <property type="entry name" value="LIPOPROTEIN LPRI"/>
    <property type="match status" value="1"/>
</dbReference>
<dbReference type="Pfam" id="PF07007">
    <property type="entry name" value="LprI"/>
    <property type="match status" value="1"/>
</dbReference>
<keyword evidence="1" id="KW-0732">Signal</keyword>
<keyword evidence="4" id="KW-1185">Reference proteome</keyword>
<feature type="domain" description="Lysozyme inhibitor LprI-like N-terminal" evidence="2">
    <location>
        <begin position="25"/>
        <end position="101"/>
    </location>
</feature>